<reference evidence="2 3" key="1">
    <citation type="submission" date="2015-10" db="EMBL/GenBank/DDBJ databases">
        <title>Metagenome-Assembled Genomes uncover a global brackish microbiome.</title>
        <authorList>
            <person name="Hugerth L.W."/>
            <person name="Larsson J."/>
            <person name="Alneberg J."/>
            <person name="Lindh M.V."/>
            <person name="Legrand C."/>
            <person name="Pinhassi J."/>
            <person name="Andersson A.F."/>
        </authorList>
    </citation>
    <scope>NUCLEOTIDE SEQUENCE [LARGE SCALE GENOMIC DNA]</scope>
    <source>
        <strain evidence="2">BACL4 MAG-120507-bin80</strain>
    </source>
</reference>
<evidence type="ECO:0008006" key="4">
    <source>
        <dbReference type="Google" id="ProtNLM"/>
    </source>
</evidence>
<accession>A0A0R2SEP4</accession>
<feature type="chain" id="PRO_5006586932" description="DUF885 domain-containing protein" evidence="1">
    <location>
        <begin position="31"/>
        <end position="390"/>
    </location>
</feature>
<evidence type="ECO:0000313" key="2">
    <source>
        <dbReference type="EMBL" id="KRO73236.1"/>
    </source>
</evidence>
<evidence type="ECO:0000313" key="3">
    <source>
        <dbReference type="Proteomes" id="UP000051934"/>
    </source>
</evidence>
<name>A0A0R2SEP4_9GAMM</name>
<protein>
    <recommendedName>
        <fullName evidence="4">DUF885 domain-containing protein</fullName>
    </recommendedName>
</protein>
<sequence length="390" mass="42698">MTKTTFTFSHSALKHISALAFALAASAASAQPGAATHDAYPALADLFNAFDVTHAQTFAEINKINENAYAKEARDMLEEHLTMMANMTMKEMMAQGMGHGDNMHMGMSMDSPYGDLEVEARINLRNLMREKYSDAQAASAFDDSSALNRHTSQVFKHGRAFENALFALYADSSITDKRAAVEAAIADYKSDTRHSVALTPKDTTLLVNHPQANAFKTAFPRLSGFLWTQQWLQLASLEAIIRDNVDDQFSGGIDVVMERFENKIGSAGGMSMYPAPTELPMAAAIAPDLYSQSPEATIILDNLNVLETLVADIMAYPNLDNRAELIDAAVARFTDNESDNVLPEDYLLFALRGGIYNQGGPAVGELSQSERNRSREAMNMQHAMTMSNGQ</sequence>
<proteinExistence type="predicted"/>
<comment type="caution">
    <text evidence="2">The sequence shown here is derived from an EMBL/GenBank/DDBJ whole genome shotgun (WGS) entry which is preliminary data.</text>
</comment>
<dbReference type="EMBL" id="LIBB01000016">
    <property type="protein sequence ID" value="KRO73236.1"/>
    <property type="molecule type" value="Genomic_DNA"/>
</dbReference>
<organism evidence="2 3">
    <name type="scientific">OM182 bacterium BACL3 MAG-120507-bin80</name>
    <dbReference type="NCBI Taxonomy" id="1655577"/>
    <lineage>
        <taxon>Bacteria</taxon>
        <taxon>Pseudomonadati</taxon>
        <taxon>Pseudomonadota</taxon>
        <taxon>Gammaproteobacteria</taxon>
        <taxon>OMG group</taxon>
        <taxon>OM182 clade</taxon>
    </lineage>
</organism>
<evidence type="ECO:0000256" key="1">
    <source>
        <dbReference type="SAM" id="SignalP"/>
    </source>
</evidence>
<dbReference type="Proteomes" id="UP000051934">
    <property type="component" value="Unassembled WGS sequence"/>
</dbReference>
<feature type="signal peptide" evidence="1">
    <location>
        <begin position="1"/>
        <end position="30"/>
    </location>
</feature>
<gene>
    <name evidence="2" type="ORF">ABR69_02165</name>
</gene>
<keyword evidence="1" id="KW-0732">Signal</keyword>
<dbReference type="AlphaFoldDB" id="A0A0R2SEP4"/>